<evidence type="ECO:0000256" key="3">
    <source>
        <dbReference type="ARBA" id="ARBA00005795"/>
    </source>
</evidence>
<dbReference type="InterPro" id="IPR020993">
    <property type="entry name" value="Centromere_CenpK"/>
</dbReference>
<dbReference type="GO" id="GO:0005634">
    <property type="term" value="C:nucleus"/>
    <property type="evidence" value="ECO:0007669"/>
    <property type="project" value="UniProtKB-SubCell"/>
</dbReference>
<dbReference type="PANTHER" id="PTHR14401:SF6">
    <property type="entry name" value="CENTROMERE PROTEIN K"/>
    <property type="match status" value="1"/>
</dbReference>
<dbReference type="GO" id="GO:0051382">
    <property type="term" value="P:kinetochore assembly"/>
    <property type="evidence" value="ECO:0007669"/>
    <property type="project" value="InterPro"/>
</dbReference>
<dbReference type="RefSeq" id="XP_022097367.1">
    <property type="nucleotide sequence ID" value="XM_022241675.1"/>
</dbReference>
<evidence type="ECO:0000256" key="1">
    <source>
        <dbReference type="ARBA" id="ARBA00004123"/>
    </source>
</evidence>
<dbReference type="GO" id="GO:0000070">
    <property type="term" value="P:mitotic sister chromatid segregation"/>
    <property type="evidence" value="ECO:0007669"/>
    <property type="project" value="TreeGrafter"/>
</dbReference>
<protein>
    <submittedName>
        <fullName evidence="10">Centromere protein K-like isoform X1</fullName>
    </submittedName>
</protein>
<dbReference type="GO" id="GO:0000775">
    <property type="term" value="C:chromosome, centromeric region"/>
    <property type="evidence" value="ECO:0007669"/>
    <property type="project" value="UniProtKB-SubCell"/>
</dbReference>
<accession>A0A8B7YXF1</accession>
<comment type="subcellular location">
    <subcellularLocation>
        <location evidence="2">Chromosome</location>
        <location evidence="2">Centromere</location>
    </subcellularLocation>
    <subcellularLocation>
        <location evidence="1">Nucleus</location>
    </subcellularLocation>
</comment>
<keyword evidence="4" id="KW-0158">Chromosome</keyword>
<dbReference type="KEGG" id="aplc:110982903"/>
<dbReference type="CTD" id="64105"/>
<name>A0A8B7YXF1_ACAPL</name>
<keyword evidence="9" id="KW-1185">Reference proteome</keyword>
<dbReference type="Pfam" id="PF11802">
    <property type="entry name" value="CENP-K"/>
    <property type="match status" value="1"/>
</dbReference>
<dbReference type="PANTHER" id="PTHR14401">
    <property type="entry name" value="CENTROMERE PROTEIN K"/>
    <property type="match status" value="1"/>
</dbReference>
<dbReference type="OMA" id="QNEIILC"/>
<evidence type="ECO:0000256" key="5">
    <source>
        <dbReference type="ARBA" id="ARBA00023054"/>
    </source>
</evidence>
<dbReference type="AlphaFoldDB" id="A0A8B7YXF1"/>
<evidence type="ECO:0000313" key="10">
    <source>
        <dbReference type="RefSeq" id="XP_022097367.1"/>
    </source>
</evidence>
<evidence type="ECO:0000256" key="2">
    <source>
        <dbReference type="ARBA" id="ARBA00004584"/>
    </source>
</evidence>
<keyword evidence="7" id="KW-0137">Centromere</keyword>
<evidence type="ECO:0000256" key="7">
    <source>
        <dbReference type="ARBA" id="ARBA00023328"/>
    </source>
</evidence>
<gene>
    <name evidence="10" type="primary">LOC110982903</name>
</gene>
<evidence type="ECO:0000313" key="9">
    <source>
        <dbReference type="Proteomes" id="UP000694845"/>
    </source>
</evidence>
<reference evidence="10" key="1">
    <citation type="submission" date="2025-08" db="UniProtKB">
        <authorList>
            <consortium name="RefSeq"/>
        </authorList>
    </citation>
    <scope>IDENTIFICATION</scope>
</reference>
<sequence>MIALNTGMSSGKEIMTSQKHLHNQCEKIWSDVNQVHTDLSKLKPLGTLSSAESQILEVSKAKEKQLAGELHVLKNTPLEAYPVDTNTLRVLLQEELETSTAQLQQTLDVIQAQRKELEEELNRERSLLEQHKQVHQSLVQKLEAAKDASQEQHDSDRSLRELTRKRQRAVEIQQELMRNLAKFATLHFPLPSTADVNKASKRRRSSTESDDEQHRYISLLEILEILMNKCTDDEPDPYITLDESFWPPYVELLLRCGIALRHPQACQRIKLVPFHL</sequence>
<evidence type="ECO:0000256" key="6">
    <source>
        <dbReference type="ARBA" id="ARBA00023242"/>
    </source>
</evidence>
<dbReference type="GeneID" id="110982903"/>
<evidence type="ECO:0000256" key="4">
    <source>
        <dbReference type="ARBA" id="ARBA00022454"/>
    </source>
</evidence>
<comment type="similarity">
    <text evidence="3">Belongs to the CENP-K/MCM22 family.</text>
</comment>
<evidence type="ECO:0000256" key="8">
    <source>
        <dbReference type="SAM" id="MobiDB-lite"/>
    </source>
</evidence>
<keyword evidence="5" id="KW-0175">Coiled coil</keyword>
<feature type="region of interest" description="Disordered" evidence="8">
    <location>
        <begin position="143"/>
        <end position="162"/>
    </location>
</feature>
<dbReference type="OrthoDB" id="9445768at2759"/>
<dbReference type="Proteomes" id="UP000694845">
    <property type="component" value="Unplaced"/>
</dbReference>
<organism evidence="9 10">
    <name type="scientific">Acanthaster planci</name>
    <name type="common">Crown-of-thorns starfish</name>
    <dbReference type="NCBI Taxonomy" id="133434"/>
    <lineage>
        <taxon>Eukaryota</taxon>
        <taxon>Metazoa</taxon>
        <taxon>Echinodermata</taxon>
        <taxon>Eleutherozoa</taxon>
        <taxon>Asterozoa</taxon>
        <taxon>Asteroidea</taxon>
        <taxon>Valvatacea</taxon>
        <taxon>Valvatida</taxon>
        <taxon>Acanthasteridae</taxon>
        <taxon>Acanthaster</taxon>
    </lineage>
</organism>
<keyword evidence="6" id="KW-0539">Nucleus</keyword>
<proteinExistence type="inferred from homology"/>